<dbReference type="RefSeq" id="WP_248932873.1">
    <property type="nucleotide sequence ID" value="NZ_JAUTBA010000001.1"/>
</dbReference>
<evidence type="ECO:0000313" key="2">
    <source>
        <dbReference type="Proteomes" id="UP001244640"/>
    </source>
</evidence>
<dbReference type="Proteomes" id="UP001244640">
    <property type="component" value="Unassembled WGS sequence"/>
</dbReference>
<dbReference type="GeneID" id="88828583"/>
<comment type="caution">
    <text evidence="1">The sequence shown here is derived from an EMBL/GenBank/DDBJ whole genome shotgun (WGS) entry which is preliminary data.</text>
</comment>
<dbReference type="EMBL" id="JAUTBA010000001">
    <property type="protein sequence ID" value="MDQ1148084.1"/>
    <property type="molecule type" value="Genomic_DNA"/>
</dbReference>
<evidence type="ECO:0008006" key="3">
    <source>
        <dbReference type="Google" id="ProtNLM"/>
    </source>
</evidence>
<gene>
    <name evidence="1" type="ORF">QE382_000068</name>
</gene>
<accession>A0ABU0TZF7</accession>
<evidence type="ECO:0000313" key="1">
    <source>
        <dbReference type="EMBL" id="MDQ1148084.1"/>
    </source>
</evidence>
<keyword evidence="2" id="KW-1185">Reference proteome</keyword>
<proteinExistence type="predicted"/>
<reference evidence="1 2" key="1">
    <citation type="submission" date="2023-07" db="EMBL/GenBank/DDBJ databases">
        <title>Functional and genomic diversity of the sorghum phyllosphere microbiome.</title>
        <authorList>
            <person name="Shade A."/>
        </authorList>
    </citation>
    <scope>NUCLEOTIDE SEQUENCE [LARGE SCALE GENOMIC DNA]</scope>
    <source>
        <strain evidence="1 2">SORGH_AS_0892</strain>
    </source>
</reference>
<sequence length="341" mass="40387">MISDLTTSLIQRRNILNNNVAIKEIYQQIDYPGIMFEKKYRFTKQQVSDFYEVDIRTIERILENNEGEITENGYEVLTNERLRIFKAQYLGTQNVKNKDEINKSPSLGIFNFKAFLNIGMLLNDSDKARQIRSMILDIVIDVLYQKTNGHTKYINQREQQYIITAMDEFNYRQKFTDAIDHYIHPNNFKYSQLTDKVYKSIFKENASEYKKILRLRSKESVRSTFYSEVLRIVSDYENAFAKELERAFNKKGEKLSLTEAHELFNDFAERAEDMMEASIGEARSKMASRDLAFRDALHERLIEYVKEVSEEDFDKFLGEQSASLTKRLEENQDVFKRLKDR</sequence>
<protein>
    <recommendedName>
        <fullName evidence="3">DNA-binding protein</fullName>
    </recommendedName>
</protein>
<organism evidence="1 2">
    <name type="scientific">Sphingobacterium zeae</name>
    <dbReference type="NCBI Taxonomy" id="1776859"/>
    <lineage>
        <taxon>Bacteria</taxon>
        <taxon>Pseudomonadati</taxon>
        <taxon>Bacteroidota</taxon>
        <taxon>Sphingobacteriia</taxon>
        <taxon>Sphingobacteriales</taxon>
        <taxon>Sphingobacteriaceae</taxon>
        <taxon>Sphingobacterium</taxon>
    </lineage>
</organism>
<name>A0ABU0TZF7_9SPHI</name>